<keyword evidence="3" id="KW-0378">Hydrolase</keyword>
<sequence>MDKDLHPGRNYLFGWKEAILLAVTFLFMQFLLAGWSAFEMFVLHDNPAYKDYFIIISYVLTFTGCIFAFDQFIVKPTGSRLSFNMRTSPFSTYLLVFPLMIGGIFIAEYTSGLLPTTGDFFGPWYEQVTSLFARMSLDPVTMILMTSFFAPILEEILFRGIIQKGLINKGVSPAKAIIISAIVFGVVHGNPWQFMGAAILGSVMGLVYYKTKTLLLPILLHAFNNLISSLLVIYTKQESYSEFFGVPETYLLLIGIVLTAVFGYLFIYKNKIHYND</sequence>
<feature type="domain" description="CAAX prenyl protease 2/Lysostaphin resistance protein A-like" evidence="2">
    <location>
        <begin position="139"/>
        <end position="227"/>
    </location>
</feature>
<feature type="transmembrane region" description="Helical" evidence="1">
    <location>
        <begin position="52"/>
        <end position="69"/>
    </location>
</feature>
<reference evidence="3" key="1">
    <citation type="journal article" date="2013" name="Lancet">
        <title>First case of E anophelis outbreak in an intensive-care unit.</title>
        <authorList>
            <person name="Teo J."/>
            <person name="Tan S.Y."/>
            <person name="Tay M."/>
            <person name="Ding Y."/>
            <person name="Kjelleberg S."/>
            <person name="Givskov M."/>
            <person name="Lin R.T."/>
            <person name="Yang L."/>
        </authorList>
    </citation>
    <scope>NUCLEOTIDE SEQUENCE [LARGE SCALE GENOMIC DNA]</scope>
    <source>
        <strain evidence="3">NUHP1</strain>
    </source>
</reference>
<dbReference type="InterPro" id="IPR052710">
    <property type="entry name" value="CAAX_protease"/>
</dbReference>
<dbReference type="KEGG" id="eao:BD94_2206"/>
<keyword evidence="1" id="KW-0472">Membrane</keyword>
<dbReference type="InterPro" id="IPR003675">
    <property type="entry name" value="Rce1/LyrA-like_dom"/>
</dbReference>
<feature type="transmembrane region" description="Helical" evidence="1">
    <location>
        <begin position="192"/>
        <end position="209"/>
    </location>
</feature>
<evidence type="ECO:0000259" key="2">
    <source>
        <dbReference type="Pfam" id="PF02517"/>
    </source>
</evidence>
<dbReference type="AlphaFoldDB" id="A0A077EEJ2"/>
<accession>A0A077EEJ2</accession>
<keyword evidence="3" id="KW-0645">Protease</keyword>
<keyword evidence="1" id="KW-0812">Transmembrane</keyword>
<dbReference type="PANTHER" id="PTHR36435">
    <property type="entry name" value="SLR1288 PROTEIN"/>
    <property type="match status" value="1"/>
</dbReference>
<feature type="transmembrane region" description="Helical" evidence="1">
    <location>
        <begin position="12"/>
        <end position="32"/>
    </location>
</feature>
<feature type="transmembrane region" description="Helical" evidence="1">
    <location>
        <begin position="131"/>
        <end position="153"/>
    </location>
</feature>
<dbReference type="Pfam" id="PF02517">
    <property type="entry name" value="Rce1-like"/>
    <property type="match status" value="1"/>
</dbReference>
<dbReference type="STRING" id="1338011.BD94_2206"/>
<proteinExistence type="predicted"/>
<reference evidence="3" key="2">
    <citation type="journal article" date="2015" name="Genome Biol. Evol.">
        <title>Complete Genome Sequence and Transcriptomic Analysis of the Novel Pathogen Elizabethkingia anophelis in Response to Oxidative Stress.</title>
        <authorList>
            <person name="Li Y."/>
            <person name="Liu Y."/>
            <person name="Chew S.C."/>
            <person name="Tay M."/>
            <person name="Salido M.M."/>
            <person name="Teo J."/>
            <person name="Lauro F.M."/>
            <person name="Givskov M."/>
            <person name="Yang L."/>
        </authorList>
    </citation>
    <scope>NUCLEOTIDE SEQUENCE</scope>
    <source>
        <strain evidence="3">NUHP1</strain>
    </source>
</reference>
<dbReference type="Proteomes" id="UP000028933">
    <property type="component" value="Chromosome"/>
</dbReference>
<protein>
    <submittedName>
        <fullName evidence="3">CAAX amino terminal protease family protein</fullName>
    </submittedName>
</protein>
<organism evidence="3 4">
    <name type="scientific">Elizabethkingia anophelis NUHP1</name>
    <dbReference type="NCBI Taxonomy" id="1338011"/>
    <lineage>
        <taxon>Bacteria</taxon>
        <taxon>Pseudomonadati</taxon>
        <taxon>Bacteroidota</taxon>
        <taxon>Flavobacteriia</taxon>
        <taxon>Flavobacteriales</taxon>
        <taxon>Weeksellaceae</taxon>
        <taxon>Elizabethkingia</taxon>
    </lineage>
</organism>
<gene>
    <name evidence="3" type="ORF">BD94_2206</name>
</gene>
<name>A0A077EEJ2_9FLAO</name>
<evidence type="ECO:0000313" key="3">
    <source>
        <dbReference type="EMBL" id="AIL45981.1"/>
    </source>
</evidence>
<dbReference type="RefSeq" id="WP_021348741.1">
    <property type="nucleotide sequence ID" value="NZ_CP007547.1"/>
</dbReference>
<dbReference type="GO" id="GO:0080120">
    <property type="term" value="P:CAAX-box protein maturation"/>
    <property type="evidence" value="ECO:0007669"/>
    <property type="project" value="UniProtKB-ARBA"/>
</dbReference>
<dbReference type="HOGENOM" id="CLU_066413_3_0_10"/>
<dbReference type="GO" id="GO:0004175">
    <property type="term" value="F:endopeptidase activity"/>
    <property type="evidence" value="ECO:0007669"/>
    <property type="project" value="UniProtKB-ARBA"/>
</dbReference>
<feature type="transmembrane region" description="Helical" evidence="1">
    <location>
        <begin position="214"/>
        <end position="234"/>
    </location>
</feature>
<feature type="transmembrane region" description="Helical" evidence="1">
    <location>
        <begin position="249"/>
        <end position="268"/>
    </location>
</feature>
<feature type="transmembrane region" description="Helical" evidence="1">
    <location>
        <begin position="90"/>
        <end position="111"/>
    </location>
</feature>
<dbReference type="eggNOG" id="COG1266">
    <property type="taxonomic scope" value="Bacteria"/>
</dbReference>
<keyword evidence="1" id="KW-1133">Transmembrane helix</keyword>
<evidence type="ECO:0000256" key="1">
    <source>
        <dbReference type="SAM" id="Phobius"/>
    </source>
</evidence>
<dbReference type="PANTHER" id="PTHR36435:SF1">
    <property type="entry name" value="CAAX AMINO TERMINAL PROTEASE FAMILY PROTEIN"/>
    <property type="match status" value="1"/>
</dbReference>
<dbReference type="EMBL" id="CP007547">
    <property type="protein sequence ID" value="AIL45981.1"/>
    <property type="molecule type" value="Genomic_DNA"/>
</dbReference>
<feature type="transmembrane region" description="Helical" evidence="1">
    <location>
        <begin position="165"/>
        <end position="186"/>
    </location>
</feature>
<evidence type="ECO:0000313" key="4">
    <source>
        <dbReference type="Proteomes" id="UP000028933"/>
    </source>
</evidence>
<dbReference type="GO" id="GO:0006508">
    <property type="term" value="P:proteolysis"/>
    <property type="evidence" value="ECO:0007669"/>
    <property type="project" value="UniProtKB-KW"/>
</dbReference>